<evidence type="ECO:0000313" key="4">
    <source>
        <dbReference type="EMBL" id="KEO84254.1"/>
    </source>
</evidence>
<evidence type="ECO:0000256" key="2">
    <source>
        <dbReference type="SAM" id="Phobius"/>
    </source>
</evidence>
<accession>A0A074LTA7</accession>
<evidence type="ECO:0000259" key="3">
    <source>
        <dbReference type="Pfam" id="PF09335"/>
    </source>
</evidence>
<dbReference type="PANTHER" id="PTHR42709:SF9">
    <property type="entry name" value="ALKALINE PHOSPHATASE LIKE PROTEIN"/>
    <property type="match status" value="1"/>
</dbReference>
<protein>
    <recommendedName>
        <fullName evidence="3">VTT domain-containing protein</fullName>
    </recommendedName>
</protein>
<dbReference type="STRING" id="1157490.EL26_05675"/>
<organism evidence="4 5">
    <name type="scientific">Tumebacillus flagellatus</name>
    <dbReference type="NCBI Taxonomy" id="1157490"/>
    <lineage>
        <taxon>Bacteria</taxon>
        <taxon>Bacillati</taxon>
        <taxon>Bacillota</taxon>
        <taxon>Bacilli</taxon>
        <taxon>Bacillales</taxon>
        <taxon>Alicyclobacillaceae</taxon>
        <taxon>Tumebacillus</taxon>
    </lineage>
</organism>
<feature type="transmembrane region" description="Helical" evidence="2">
    <location>
        <begin position="139"/>
        <end position="161"/>
    </location>
</feature>
<dbReference type="InterPro" id="IPR032816">
    <property type="entry name" value="VTT_dom"/>
</dbReference>
<evidence type="ECO:0000313" key="5">
    <source>
        <dbReference type="Proteomes" id="UP000027931"/>
    </source>
</evidence>
<evidence type="ECO:0000256" key="1">
    <source>
        <dbReference type="ARBA" id="ARBA00010792"/>
    </source>
</evidence>
<dbReference type="AlphaFoldDB" id="A0A074LTA7"/>
<dbReference type="InterPro" id="IPR051311">
    <property type="entry name" value="DedA_domain"/>
</dbReference>
<dbReference type="Pfam" id="PF09335">
    <property type="entry name" value="VTT_dom"/>
    <property type="match status" value="1"/>
</dbReference>
<dbReference type="RefSeq" id="WP_038085358.1">
    <property type="nucleotide sequence ID" value="NZ_JMIR01000005.1"/>
</dbReference>
<dbReference type="GO" id="GO:0005886">
    <property type="term" value="C:plasma membrane"/>
    <property type="evidence" value="ECO:0007669"/>
    <property type="project" value="TreeGrafter"/>
</dbReference>
<reference evidence="4 5" key="1">
    <citation type="journal article" date="2013" name="Int. J. Syst. Evol. Microbiol.">
        <title>Tumebacillus flagellatus sp. nov., an alpha-amylase/pullulanase-producing bacterium isolated from cassava wastewater.</title>
        <authorList>
            <person name="Wang Q."/>
            <person name="Xie N."/>
            <person name="Qin Y."/>
            <person name="Shen N."/>
            <person name="Zhu J."/>
            <person name="Mi H."/>
            <person name="Huang R."/>
        </authorList>
    </citation>
    <scope>NUCLEOTIDE SEQUENCE [LARGE SCALE GENOMIC DNA]</scope>
    <source>
        <strain evidence="4 5">GST4</strain>
    </source>
</reference>
<feature type="transmembrane region" description="Helical" evidence="2">
    <location>
        <begin position="12"/>
        <end position="31"/>
    </location>
</feature>
<dbReference type="PANTHER" id="PTHR42709">
    <property type="entry name" value="ALKALINE PHOSPHATASE LIKE PROTEIN"/>
    <property type="match status" value="1"/>
</dbReference>
<keyword evidence="2" id="KW-0812">Transmembrane</keyword>
<feature type="transmembrane region" description="Helical" evidence="2">
    <location>
        <begin position="173"/>
        <end position="191"/>
    </location>
</feature>
<keyword evidence="2" id="KW-0472">Membrane</keyword>
<proteinExistence type="inferred from homology"/>
<keyword evidence="5" id="KW-1185">Reference proteome</keyword>
<keyword evidence="2" id="KW-1133">Transmembrane helix</keyword>
<name>A0A074LTA7_9BACL</name>
<dbReference type="OrthoDB" id="9782291at2"/>
<comment type="similarity">
    <text evidence="1">Belongs to the DedA family.</text>
</comment>
<dbReference type="EMBL" id="JMIR01000005">
    <property type="protein sequence ID" value="KEO84254.1"/>
    <property type="molecule type" value="Genomic_DNA"/>
</dbReference>
<dbReference type="eggNOG" id="COG0586">
    <property type="taxonomic scope" value="Bacteria"/>
</dbReference>
<sequence>MVKELVLDFVTNYGYYGLFLSLILGIVGLPIPDEILMTYCGYLVSQSVLNYWITLLTALLGSVAGISISYGMGRRFGSPLVVKYGRRFGITEARLGIVNNWYARFGKVVLVIGYFIPGIRHVTAFAAGISRMRFSSFALFAYLGALIWTFTFITIGKALGVHWAQVTEMSHQMVLWVVVLLVVLGAAYAIYKWRKRNLQR</sequence>
<feature type="transmembrane region" description="Helical" evidence="2">
    <location>
        <begin position="51"/>
        <end position="73"/>
    </location>
</feature>
<comment type="caution">
    <text evidence="4">The sequence shown here is derived from an EMBL/GenBank/DDBJ whole genome shotgun (WGS) entry which is preliminary data.</text>
</comment>
<feature type="domain" description="VTT" evidence="3">
    <location>
        <begin position="31"/>
        <end position="157"/>
    </location>
</feature>
<dbReference type="Proteomes" id="UP000027931">
    <property type="component" value="Unassembled WGS sequence"/>
</dbReference>
<gene>
    <name evidence="4" type="ORF">EL26_05675</name>
</gene>